<organism evidence="3 4">
    <name type="scientific">Phakopsora pachyrhizi</name>
    <name type="common">Asian soybean rust disease fungus</name>
    <dbReference type="NCBI Taxonomy" id="170000"/>
    <lineage>
        <taxon>Eukaryota</taxon>
        <taxon>Fungi</taxon>
        <taxon>Dikarya</taxon>
        <taxon>Basidiomycota</taxon>
        <taxon>Pucciniomycotina</taxon>
        <taxon>Pucciniomycetes</taxon>
        <taxon>Pucciniales</taxon>
        <taxon>Phakopsoraceae</taxon>
        <taxon>Phakopsora</taxon>
    </lineage>
</organism>
<feature type="compositionally biased region" description="Gly residues" evidence="1">
    <location>
        <begin position="1"/>
        <end position="11"/>
    </location>
</feature>
<dbReference type="InterPro" id="IPR057194">
    <property type="entry name" value="DUF7872"/>
</dbReference>
<evidence type="ECO:0000313" key="4">
    <source>
        <dbReference type="Proteomes" id="UP001153365"/>
    </source>
</evidence>
<dbReference type="AlphaFoldDB" id="A0AAV0AL09"/>
<protein>
    <recommendedName>
        <fullName evidence="2">DUF7872 domain-containing protein</fullName>
    </recommendedName>
</protein>
<evidence type="ECO:0000259" key="2">
    <source>
        <dbReference type="Pfam" id="PF25278"/>
    </source>
</evidence>
<feature type="domain" description="DUF7872" evidence="2">
    <location>
        <begin position="291"/>
        <end position="508"/>
    </location>
</feature>
<name>A0AAV0AL09_PHAPC</name>
<dbReference type="PANTHER" id="PTHR33339:SF1">
    <property type="entry name" value="LYSM DOMAIN-CONTAINING PROTEIN"/>
    <property type="match status" value="1"/>
</dbReference>
<feature type="region of interest" description="Disordered" evidence="1">
    <location>
        <begin position="1"/>
        <end position="20"/>
    </location>
</feature>
<comment type="caution">
    <text evidence="3">The sequence shown here is derived from an EMBL/GenBank/DDBJ whole genome shotgun (WGS) entry which is preliminary data.</text>
</comment>
<evidence type="ECO:0000256" key="1">
    <source>
        <dbReference type="SAM" id="MobiDB-lite"/>
    </source>
</evidence>
<dbReference type="Proteomes" id="UP001153365">
    <property type="component" value="Unassembled WGS sequence"/>
</dbReference>
<dbReference type="EMBL" id="CALTRL010000447">
    <property type="protein sequence ID" value="CAH7668159.1"/>
    <property type="molecule type" value="Genomic_DNA"/>
</dbReference>
<evidence type="ECO:0000313" key="3">
    <source>
        <dbReference type="EMBL" id="CAH7668159.1"/>
    </source>
</evidence>
<sequence length="508" mass="55792">MTGFGPFGLGGTPTTMSDPCGEIKLTPQTWVDLDIDNYIAKYPNADKLTLSEFAAELQSPNFFCGVGMDCNAGQICKPVSGINWIILYAIQEWNNYMNSFYYGIEDAISLMRGAQSLFSFSFIPHARVDSSIYGWSIATIVLGALASASALAVPALLPVDAIEVTTRATAIGVGAPLLGAIGVPDAARAFKTRMAAQQYDEMVTALKADDAVKFDEMMNARNLEQVYDFVTSARASAPRREAQPSTSETKVGEGTSGTNNLRKRSTETHYNILHKRISKYTHGPKSSARLPSPYAFTRWTYLDTHLSELQNQLQSFVAMSMRLSTERPILEEGGIATSLKDGSFLYPNPTKFYLSEEVKALAQLTALSEFFKSIKMFVTIGSDDCKYKGPNGSWGHPEKLSFCTPEGLMMNIIRAEGNKAVNRTPNADLLQSKYGYSTEYLAKKAWECQKKYGIYTESKAPAPTSIKSDCAFAIPVCDCTIPEVARLRRHKHKMTTVKACRKGAGLPI</sequence>
<proteinExistence type="predicted"/>
<reference evidence="3" key="1">
    <citation type="submission" date="2022-06" db="EMBL/GenBank/DDBJ databases">
        <authorList>
            <consortium name="SYNGENTA / RWTH Aachen University"/>
        </authorList>
    </citation>
    <scope>NUCLEOTIDE SEQUENCE</scope>
</reference>
<gene>
    <name evidence="3" type="ORF">PPACK8108_LOCUS2627</name>
</gene>
<dbReference type="Pfam" id="PF25278">
    <property type="entry name" value="DUF7872"/>
    <property type="match status" value="1"/>
</dbReference>
<accession>A0AAV0AL09</accession>
<feature type="region of interest" description="Disordered" evidence="1">
    <location>
        <begin position="235"/>
        <end position="266"/>
    </location>
</feature>
<keyword evidence="4" id="KW-1185">Reference proteome</keyword>
<dbReference type="PANTHER" id="PTHR33339">
    <property type="entry name" value="LYSM DOMAIN-CONTAINING PROTEIN"/>
    <property type="match status" value="1"/>
</dbReference>